<evidence type="ECO:0000256" key="1">
    <source>
        <dbReference type="SAM" id="MobiDB-lite"/>
    </source>
</evidence>
<organism evidence="2 3">
    <name type="scientific">Aspergillus calidoustus</name>
    <dbReference type="NCBI Taxonomy" id="454130"/>
    <lineage>
        <taxon>Eukaryota</taxon>
        <taxon>Fungi</taxon>
        <taxon>Dikarya</taxon>
        <taxon>Ascomycota</taxon>
        <taxon>Pezizomycotina</taxon>
        <taxon>Eurotiomycetes</taxon>
        <taxon>Eurotiomycetidae</taxon>
        <taxon>Eurotiales</taxon>
        <taxon>Aspergillaceae</taxon>
        <taxon>Aspergillus</taxon>
        <taxon>Aspergillus subgen. Nidulantes</taxon>
    </lineage>
</organism>
<dbReference type="PANTHER" id="PTHR42070">
    <property type="entry name" value="FILAMENT ASSOCIATED PROTEIN, PUTATIVE (AFU_ORTHOLOGUE AFUA_8G06630)-RELATED"/>
    <property type="match status" value="1"/>
</dbReference>
<feature type="region of interest" description="Disordered" evidence="1">
    <location>
        <begin position="1"/>
        <end position="33"/>
    </location>
</feature>
<evidence type="ECO:0008006" key="4">
    <source>
        <dbReference type="Google" id="ProtNLM"/>
    </source>
</evidence>
<dbReference type="Proteomes" id="UP000054771">
    <property type="component" value="Unassembled WGS sequence"/>
</dbReference>
<protein>
    <recommendedName>
        <fullName evidence="4">BZIP domain-containing protein</fullName>
    </recommendedName>
</protein>
<dbReference type="OMA" id="ANMHGHA"/>
<sequence length="236" mass="26375">MDTSRSTRQSIKAKAGQPSSSLRIRDNQRRSRARRKEYIRDLEQRLRTFEASGVRATQEVQAAGRMVAVENTLLRSLLRLHGVPDQDIQQYLTAHRKDLPPILQSRAGLKSRPHVVEFSSPSATAESSTQSISSNHERGDRTLGMVASGKTSSQFDSQVAVKEQLVPIHSLIHTIPELPPLCANQSSGQSTPCETAARIIESMRSYSDTRDVRWELGCQSSSDCMVRNMDIFQLLE</sequence>
<feature type="compositionally biased region" description="Polar residues" evidence="1">
    <location>
        <begin position="119"/>
        <end position="134"/>
    </location>
</feature>
<dbReference type="CDD" id="cd14688">
    <property type="entry name" value="bZIP_YAP"/>
    <property type="match status" value="1"/>
</dbReference>
<dbReference type="EMBL" id="CDMC01000009">
    <property type="protein sequence ID" value="CEL07099.1"/>
    <property type="molecule type" value="Genomic_DNA"/>
</dbReference>
<evidence type="ECO:0000313" key="2">
    <source>
        <dbReference type="EMBL" id="CEL07099.1"/>
    </source>
</evidence>
<dbReference type="OrthoDB" id="4505928at2759"/>
<accession>A0A0U5G639</accession>
<dbReference type="AlphaFoldDB" id="A0A0U5G639"/>
<feature type="region of interest" description="Disordered" evidence="1">
    <location>
        <begin position="118"/>
        <end position="140"/>
    </location>
</feature>
<dbReference type="Gene3D" id="1.20.5.170">
    <property type="match status" value="1"/>
</dbReference>
<keyword evidence="3" id="KW-1185">Reference proteome</keyword>
<evidence type="ECO:0000313" key="3">
    <source>
        <dbReference type="Proteomes" id="UP000054771"/>
    </source>
</evidence>
<dbReference type="STRING" id="454130.A0A0U5G639"/>
<gene>
    <name evidence="2" type="ORF">ASPCAL10263</name>
</gene>
<name>A0A0U5G639_ASPCI</name>
<proteinExistence type="predicted"/>
<reference evidence="3" key="1">
    <citation type="journal article" date="2016" name="Genome Announc.">
        <title>Draft genome sequences of fungus Aspergillus calidoustus.</title>
        <authorList>
            <person name="Horn F."/>
            <person name="Linde J."/>
            <person name="Mattern D.J."/>
            <person name="Walther G."/>
            <person name="Guthke R."/>
            <person name="Scherlach K."/>
            <person name="Martin K."/>
            <person name="Brakhage A.A."/>
            <person name="Petzke L."/>
            <person name="Valiante V."/>
        </authorList>
    </citation>
    <scope>NUCLEOTIDE SEQUENCE [LARGE SCALE GENOMIC DNA]</scope>
    <source>
        <strain evidence="3">SF006504</strain>
    </source>
</reference>
<feature type="compositionally biased region" description="Polar residues" evidence="1">
    <location>
        <begin position="1"/>
        <end position="10"/>
    </location>
</feature>
<dbReference type="PANTHER" id="PTHR42070:SF1">
    <property type="entry name" value="FILAMENT ASSOCIATED PROTEIN, PUTATIVE (AFU_ORTHOLOGUE AFUA_8G06630)-RELATED"/>
    <property type="match status" value="1"/>
</dbReference>